<dbReference type="EMBL" id="JARKHS020001434">
    <property type="protein sequence ID" value="KAK8787801.1"/>
    <property type="molecule type" value="Genomic_DNA"/>
</dbReference>
<evidence type="ECO:0000313" key="3">
    <source>
        <dbReference type="EMBL" id="KAK8787801.1"/>
    </source>
</evidence>
<evidence type="ECO:0000313" key="4">
    <source>
        <dbReference type="Proteomes" id="UP001321473"/>
    </source>
</evidence>
<feature type="region of interest" description="Disordered" evidence="1">
    <location>
        <begin position="51"/>
        <end position="87"/>
    </location>
</feature>
<evidence type="ECO:0000256" key="1">
    <source>
        <dbReference type="SAM" id="MobiDB-lite"/>
    </source>
</evidence>
<comment type="caution">
    <text evidence="3">The sequence shown here is derived from an EMBL/GenBank/DDBJ whole genome shotgun (WGS) entry which is preliminary data.</text>
</comment>
<evidence type="ECO:0008006" key="5">
    <source>
        <dbReference type="Google" id="ProtNLM"/>
    </source>
</evidence>
<dbReference type="SUPFAM" id="SSF57567">
    <property type="entry name" value="Serine protease inhibitors"/>
    <property type="match status" value="1"/>
</dbReference>
<keyword evidence="2" id="KW-0732">Signal</keyword>
<dbReference type="CDD" id="cd19941">
    <property type="entry name" value="TIL"/>
    <property type="match status" value="1"/>
</dbReference>
<dbReference type="Proteomes" id="UP001321473">
    <property type="component" value="Unassembled WGS sequence"/>
</dbReference>
<sequence length="128" mass="14235">MVMKVLLLTAVALVILQGTSAKKQSLKTTTIYHVLKKDTFKKTKIPSLGQLVQTPSTGGIPIETRDKHDCDKGEKYKTGQSSSCGEHKCGELEEGTRPCTADYVSGCFCKDHLYRRQSDNKCVRKHEC</sequence>
<proteinExistence type="predicted"/>
<feature type="signal peptide" evidence="2">
    <location>
        <begin position="1"/>
        <end position="21"/>
    </location>
</feature>
<name>A0AAQ4FM31_AMBAM</name>
<keyword evidence="4" id="KW-1185">Reference proteome</keyword>
<protein>
    <recommendedName>
        <fullName evidence="5">Secreted protein</fullName>
    </recommendedName>
</protein>
<dbReference type="AlphaFoldDB" id="A0AAQ4FM31"/>
<feature type="compositionally biased region" description="Basic and acidic residues" evidence="1">
    <location>
        <begin position="63"/>
        <end position="77"/>
    </location>
</feature>
<dbReference type="InterPro" id="IPR036084">
    <property type="entry name" value="Ser_inhib-like_sf"/>
</dbReference>
<evidence type="ECO:0000256" key="2">
    <source>
        <dbReference type="SAM" id="SignalP"/>
    </source>
</evidence>
<accession>A0AAQ4FM31</accession>
<organism evidence="3 4">
    <name type="scientific">Amblyomma americanum</name>
    <name type="common">Lone star tick</name>
    <dbReference type="NCBI Taxonomy" id="6943"/>
    <lineage>
        <taxon>Eukaryota</taxon>
        <taxon>Metazoa</taxon>
        <taxon>Ecdysozoa</taxon>
        <taxon>Arthropoda</taxon>
        <taxon>Chelicerata</taxon>
        <taxon>Arachnida</taxon>
        <taxon>Acari</taxon>
        <taxon>Parasitiformes</taxon>
        <taxon>Ixodida</taxon>
        <taxon>Ixodoidea</taxon>
        <taxon>Ixodidae</taxon>
        <taxon>Amblyomminae</taxon>
        <taxon>Amblyomma</taxon>
    </lineage>
</organism>
<reference evidence="3 4" key="1">
    <citation type="journal article" date="2023" name="Arcadia Sci">
        <title>De novo assembly of a long-read Amblyomma americanum tick genome.</title>
        <authorList>
            <person name="Chou S."/>
            <person name="Poskanzer K.E."/>
            <person name="Rollins M."/>
            <person name="Thuy-Boun P.S."/>
        </authorList>
    </citation>
    <scope>NUCLEOTIDE SEQUENCE [LARGE SCALE GENOMIC DNA]</scope>
    <source>
        <strain evidence="3">F_SG_1</strain>
        <tissue evidence="3">Salivary glands</tissue>
    </source>
</reference>
<feature type="chain" id="PRO_5042839456" description="Secreted protein" evidence="2">
    <location>
        <begin position="22"/>
        <end position="128"/>
    </location>
</feature>
<gene>
    <name evidence="3" type="ORF">V5799_022424</name>
</gene>
<dbReference type="Gene3D" id="2.10.25.10">
    <property type="entry name" value="Laminin"/>
    <property type="match status" value="1"/>
</dbReference>